<feature type="region of interest" description="Disordered" evidence="2">
    <location>
        <begin position="41"/>
        <end position="62"/>
    </location>
</feature>
<comment type="similarity">
    <text evidence="1">Belongs to the helicase family.</text>
</comment>
<protein>
    <recommendedName>
        <fullName evidence="1">ATP-dependent DNA helicase</fullName>
        <ecNumber evidence="1">5.6.2.3</ecNumber>
    </recommendedName>
</protein>
<name>A0AA38VXJ5_9ASTR</name>
<feature type="compositionally biased region" description="Basic and acidic residues" evidence="2">
    <location>
        <begin position="44"/>
        <end position="53"/>
    </location>
</feature>
<dbReference type="Pfam" id="PF05970">
    <property type="entry name" value="PIF1"/>
    <property type="match status" value="1"/>
</dbReference>
<feature type="domain" description="Helitron helicase-like" evidence="4">
    <location>
        <begin position="240"/>
        <end position="289"/>
    </location>
</feature>
<dbReference type="GO" id="GO:0016787">
    <property type="term" value="F:hydrolase activity"/>
    <property type="evidence" value="ECO:0007669"/>
    <property type="project" value="UniProtKB-KW"/>
</dbReference>
<dbReference type="InterPro" id="IPR027417">
    <property type="entry name" value="P-loop_NTPase"/>
</dbReference>
<keyword evidence="6" id="KW-1185">Reference proteome</keyword>
<dbReference type="GO" id="GO:0005524">
    <property type="term" value="F:ATP binding"/>
    <property type="evidence" value="ECO:0007669"/>
    <property type="project" value="UniProtKB-KW"/>
</dbReference>
<dbReference type="GO" id="GO:0000723">
    <property type="term" value="P:telomere maintenance"/>
    <property type="evidence" value="ECO:0007669"/>
    <property type="project" value="InterPro"/>
</dbReference>
<keyword evidence="1" id="KW-0547">Nucleotide-binding</keyword>
<dbReference type="Pfam" id="PF14214">
    <property type="entry name" value="Helitron_like_N"/>
    <property type="match status" value="1"/>
</dbReference>
<dbReference type="InterPro" id="IPR010285">
    <property type="entry name" value="DNA_helicase_pif1-like_DEAD"/>
</dbReference>
<gene>
    <name evidence="5" type="ORF">OSB04_028283</name>
</gene>
<dbReference type="InterPro" id="IPR025476">
    <property type="entry name" value="Helitron_helicase-like"/>
</dbReference>
<dbReference type="SUPFAM" id="SSF52540">
    <property type="entry name" value="P-loop containing nucleoside triphosphate hydrolases"/>
    <property type="match status" value="1"/>
</dbReference>
<dbReference type="GO" id="GO:0006281">
    <property type="term" value="P:DNA repair"/>
    <property type="evidence" value="ECO:0007669"/>
    <property type="project" value="UniProtKB-KW"/>
</dbReference>
<keyword evidence="1" id="KW-0234">DNA repair</keyword>
<keyword evidence="1" id="KW-0227">DNA damage</keyword>
<evidence type="ECO:0000256" key="1">
    <source>
        <dbReference type="RuleBase" id="RU363044"/>
    </source>
</evidence>
<evidence type="ECO:0000256" key="2">
    <source>
        <dbReference type="SAM" id="MobiDB-lite"/>
    </source>
</evidence>
<evidence type="ECO:0000259" key="3">
    <source>
        <dbReference type="Pfam" id="PF05970"/>
    </source>
</evidence>
<evidence type="ECO:0000313" key="6">
    <source>
        <dbReference type="Proteomes" id="UP001172457"/>
    </source>
</evidence>
<sequence>MAEGFGGGDGGCGGGGGGRRVWWWWWPEGLVVVVAGGFGGGGGRRRESPEKKGVTGNLFSSEQSEGSTSIFESLDVEIIQFFKNMLDSQNVLVKSYRMARDCFQSNPNVELKLRLIGKRQKDGKTYNLPSASEVAALIVGDIGNTTEKRDIIVEHQTGRLQQISELHPSYLPLQYPLLFPYGEDGYRVDIPHRGITSSNSSKRPNVTMREFFAFMIQDRVNIFSLILNARRLLQQLIVDEDRPDILCQLFKMKLDALIKDLKDNALFGKVQAVVYTVEFQKRDLPHSHICLFMHSDLKLLTVEQIDPIISAEIPDKDEDPDLYSLVKEFMIHGPCGEENINCPCMIDRKCSKNFPKRFSEYTSIDDVLIFPWFLQDDPWWEINCLLLYIYKMFPLSILSFWKLILYKFPTCYAIGLLDDDMEYVDAIEEASLTGSGLSLNDDQLKNLMLFEIEKILLRNSSSLKKFTTMPYPDDDFIQSSNNRLIIEELDYDIANLHNEFHQLLCALRNEQRGVYDNIISTVENNQGGVFFVYGYGGTGGRTVHTRFQIPLNLNEDSLCYIKPDSDVAKLIKKAKLIIWDEAPMVHRYAFEALDRSMNDIFCSQGITGSQMLFGGKVVVFGGDFIQILPVIPNASRQDIFNALLSSSYIWEKCKVLRLTKNMSLTIDSQTSDIEQTRIFANWLLDLGECKVGSVNDGEAIIDIPNDLLITDSTDPISALIEFVYPSILVNVNSSTYFQK</sequence>
<feature type="domain" description="DNA helicase Pif1-like DEAD-box helicase" evidence="3">
    <location>
        <begin position="539"/>
        <end position="695"/>
    </location>
</feature>
<dbReference type="AlphaFoldDB" id="A0AA38VXJ5"/>
<dbReference type="GO" id="GO:0043139">
    <property type="term" value="F:5'-3' DNA helicase activity"/>
    <property type="evidence" value="ECO:0007669"/>
    <property type="project" value="UniProtKB-EC"/>
</dbReference>
<dbReference type="EMBL" id="JARYMX010000007">
    <property type="protein sequence ID" value="KAJ9541777.1"/>
    <property type="molecule type" value="Genomic_DNA"/>
</dbReference>
<dbReference type="Proteomes" id="UP001172457">
    <property type="component" value="Chromosome 7"/>
</dbReference>
<dbReference type="EC" id="5.6.2.3" evidence="1"/>
<proteinExistence type="inferred from homology"/>
<dbReference type="GO" id="GO:0006310">
    <property type="term" value="P:DNA recombination"/>
    <property type="evidence" value="ECO:0007669"/>
    <property type="project" value="UniProtKB-KW"/>
</dbReference>
<dbReference type="PANTHER" id="PTHR10492:SF93">
    <property type="entry name" value="ATP-DEPENDENT DNA HELICASE"/>
    <property type="match status" value="1"/>
</dbReference>
<keyword evidence="1" id="KW-0233">DNA recombination</keyword>
<keyword evidence="1" id="KW-0067">ATP-binding</keyword>
<dbReference type="PANTHER" id="PTHR10492">
    <property type="match status" value="1"/>
</dbReference>
<evidence type="ECO:0000313" key="5">
    <source>
        <dbReference type="EMBL" id="KAJ9541777.1"/>
    </source>
</evidence>
<comment type="cofactor">
    <cofactor evidence="1">
        <name>Mg(2+)</name>
        <dbReference type="ChEBI" id="CHEBI:18420"/>
    </cofactor>
</comment>
<reference evidence="5" key="1">
    <citation type="submission" date="2023-03" db="EMBL/GenBank/DDBJ databases">
        <title>Chromosome-scale reference genome and RAD-based genetic map of yellow starthistle (Centaurea solstitialis) reveal putative structural variation and QTLs associated with invader traits.</title>
        <authorList>
            <person name="Reatini B."/>
            <person name="Cang F.A."/>
            <person name="Jiang Q."/>
            <person name="Mckibben M.T.W."/>
            <person name="Barker M.S."/>
            <person name="Rieseberg L.H."/>
            <person name="Dlugosch K.M."/>
        </authorList>
    </citation>
    <scope>NUCLEOTIDE SEQUENCE</scope>
    <source>
        <strain evidence="5">CAN-66</strain>
        <tissue evidence="5">Leaf</tissue>
    </source>
</reference>
<keyword evidence="1" id="KW-0347">Helicase</keyword>
<accession>A0AA38VXJ5</accession>
<dbReference type="Gene3D" id="3.40.50.300">
    <property type="entry name" value="P-loop containing nucleotide triphosphate hydrolases"/>
    <property type="match status" value="1"/>
</dbReference>
<keyword evidence="1" id="KW-0378">Hydrolase</keyword>
<comment type="caution">
    <text evidence="5">The sequence shown here is derived from an EMBL/GenBank/DDBJ whole genome shotgun (WGS) entry which is preliminary data.</text>
</comment>
<evidence type="ECO:0000259" key="4">
    <source>
        <dbReference type="Pfam" id="PF14214"/>
    </source>
</evidence>
<comment type="catalytic activity">
    <reaction evidence="1">
        <text>ATP + H2O = ADP + phosphate + H(+)</text>
        <dbReference type="Rhea" id="RHEA:13065"/>
        <dbReference type="ChEBI" id="CHEBI:15377"/>
        <dbReference type="ChEBI" id="CHEBI:15378"/>
        <dbReference type="ChEBI" id="CHEBI:30616"/>
        <dbReference type="ChEBI" id="CHEBI:43474"/>
        <dbReference type="ChEBI" id="CHEBI:456216"/>
        <dbReference type="EC" id="5.6.2.3"/>
    </reaction>
</comment>
<organism evidence="5 6">
    <name type="scientific">Centaurea solstitialis</name>
    <name type="common">yellow star-thistle</name>
    <dbReference type="NCBI Taxonomy" id="347529"/>
    <lineage>
        <taxon>Eukaryota</taxon>
        <taxon>Viridiplantae</taxon>
        <taxon>Streptophyta</taxon>
        <taxon>Embryophyta</taxon>
        <taxon>Tracheophyta</taxon>
        <taxon>Spermatophyta</taxon>
        <taxon>Magnoliopsida</taxon>
        <taxon>eudicotyledons</taxon>
        <taxon>Gunneridae</taxon>
        <taxon>Pentapetalae</taxon>
        <taxon>asterids</taxon>
        <taxon>campanulids</taxon>
        <taxon>Asterales</taxon>
        <taxon>Asteraceae</taxon>
        <taxon>Carduoideae</taxon>
        <taxon>Cardueae</taxon>
        <taxon>Centaureinae</taxon>
        <taxon>Centaurea</taxon>
    </lineage>
</organism>